<feature type="region of interest" description="Disordered" evidence="1">
    <location>
        <begin position="179"/>
        <end position="206"/>
    </location>
</feature>
<keyword evidence="4" id="KW-1185">Reference proteome</keyword>
<comment type="caution">
    <text evidence="3">The sequence shown here is derived from an EMBL/GenBank/DDBJ whole genome shotgun (WGS) entry which is preliminary data.</text>
</comment>
<dbReference type="PANTHER" id="PTHR35335">
    <property type="entry name" value="UPF0716 PROTEIN FXSA"/>
    <property type="match status" value="1"/>
</dbReference>
<proteinExistence type="predicted"/>
<dbReference type="NCBIfam" id="NF008528">
    <property type="entry name" value="PRK11463.1-2"/>
    <property type="match status" value="1"/>
</dbReference>
<name>A0ABW3VG00_9PSEU</name>
<keyword evidence="2" id="KW-1133">Transmembrane helix</keyword>
<keyword evidence="2" id="KW-0472">Membrane</keyword>
<sequence length="206" mass="21199">MPYVLLYLVVEIVALVALGSWIGVGATLLVLLAGSIIGIALARREGLRAAQAFSQAVRDRRVAHAELTDGMLVAAAGVLIFVPGLVTDVAGLLLLVPPVRKLVRNRLVRAAERANPDLQRARIYGEGPVVDGDVVGRDGNPAGGEGAADRGVVRTLPRSPVVDGDVVGEVVGEVVEGTVVDGAPGDPADRVDDRRDGPSGAVGRAS</sequence>
<keyword evidence="2" id="KW-0812">Transmembrane</keyword>
<dbReference type="RefSeq" id="WP_379652891.1">
    <property type="nucleotide sequence ID" value="NZ_JBHTMB010000072.1"/>
</dbReference>
<evidence type="ECO:0000313" key="4">
    <source>
        <dbReference type="Proteomes" id="UP001597182"/>
    </source>
</evidence>
<dbReference type="InterPro" id="IPR007313">
    <property type="entry name" value="FxsA"/>
</dbReference>
<dbReference type="Pfam" id="PF04186">
    <property type="entry name" value="FxsA"/>
    <property type="match status" value="1"/>
</dbReference>
<dbReference type="EMBL" id="JBHTMB010000072">
    <property type="protein sequence ID" value="MFD1233638.1"/>
    <property type="molecule type" value="Genomic_DNA"/>
</dbReference>
<gene>
    <name evidence="3" type="ORF">ACFQ34_10120</name>
</gene>
<reference evidence="4" key="1">
    <citation type="journal article" date="2019" name="Int. J. Syst. Evol. Microbiol.">
        <title>The Global Catalogue of Microorganisms (GCM) 10K type strain sequencing project: providing services to taxonomists for standard genome sequencing and annotation.</title>
        <authorList>
            <consortium name="The Broad Institute Genomics Platform"/>
            <consortium name="The Broad Institute Genome Sequencing Center for Infectious Disease"/>
            <person name="Wu L."/>
            <person name="Ma J."/>
        </authorList>
    </citation>
    <scope>NUCLEOTIDE SEQUENCE [LARGE SCALE GENOMIC DNA]</scope>
    <source>
        <strain evidence="4">CCUG 49018</strain>
    </source>
</reference>
<accession>A0ABW3VG00</accession>
<feature type="compositionally biased region" description="Basic and acidic residues" evidence="1">
    <location>
        <begin position="187"/>
        <end position="197"/>
    </location>
</feature>
<dbReference type="PANTHER" id="PTHR35335:SF1">
    <property type="entry name" value="UPF0716 PROTEIN FXSA"/>
    <property type="match status" value="1"/>
</dbReference>
<protein>
    <submittedName>
        <fullName evidence="3">FxsA family protein</fullName>
    </submittedName>
</protein>
<evidence type="ECO:0000256" key="1">
    <source>
        <dbReference type="SAM" id="MobiDB-lite"/>
    </source>
</evidence>
<dbReference type="Proteomes" id="UP001597182">
    <property type="component" value="Unassembled WGS sequence"/>
</dbReference>
<feature type="transmembrane region" description="Helical" evidence="2">
    <location>
        <begin position="70"/>
        <end position="96"/>
    </location>
</feature>
<feature type="transmembrane region" description="Helical" evidence="2">
    <location>
        <begin position="12"/>
        <end position="41"/>
    </location>
</feature>
<evidence type="ECO:0000256" key="2">
    <source>
        <dbReference type="SAM" id="Phobius"/>
    </source>
</evidence>
<organism evidence="3 4">
    <name type="scientific">Pseudonocardia benzenivorans</name>
    <dbReference type="NCBI Taxonomy" id="228005"/>
    <lineage>
        <taxon>Bacteria</taxon>
        <taxon>Bacillati</taxon>
        <taxon>Actinomycetota</taxon>
        <taxon>Actinomycetes</taxon>
        <taxon>Pseudonocardiales</taxon>
        <taxon>Pseudonocardiaceae</taxon>
        <taxon>Pseudonocardia</taxon>
    </lineage>
</organism>
<evidence type="ECO:0000313" key="3">
    <source>
        <dbReference type="EMBL" id="MFD1233638.1"/>
    </source>
</evidence>